<keyword evidence="4" id="KW-0472">Membrane</keyword>
<comment type="caution">
    <text evidence="6">The sequence shown here is derived from an EMBL/GenBank/DDBJ whole genome shotgun (WGS) entry which is preliminary data.</text>
</comment>
<dbReference type="Proteomes" id="UP000678374">
    <property type="component" value="Unassembled WGS sequence"/>
</dbReference>
<name>A0A940YT75_9BURK</name>
<dbReference type="Pfam" id="PF07730">
    <property type="entry name" value="HisKA_3"/>
    <property type="match status" value="1"/>
</dbReference>
<dbReference type="EMBL" id="JAGQDE010000005">
    <property type="protein sequence ID" value="MBQ0958915.1"/>
    <property type="molecule type" value="Genomic_DNA"/>
</dbReference>
<dbReference type="InterPro" id="IPR011712">
    <property type="entry name" value="Sig_transdc_His_kin_sub3_dim/P"/>
</dbReference>
<keyword evidence="7" id="KW-1185">Reference proteome</keyword>
<dbReference type="InterPro" id="IPR036890">
    <property type="entry name" value="HATPase_C_sf"/>
</dbReference>
<dbReference type="PANTHER" id="PTHR24421:SF58">
    <property type="entry name" value="SIGNAL TRANSDUCTION HISTIDINE-PROTEIN KINASE_PHOSPHATASE UHPB"/>
    <property type="match status" value="1"/>
</dbReference>
<dbReference type="AlphaFoldDB" id="A0A940YT75"/>
<accession>A0A940YT75</accession>
<evidence type="ECO:0000313" key="6">
    <source>
        <dbReference type="EMBL" id="MBQ0958915.1"/>
    </source>
</evidence>
<evidence type="ECO:0000256" key="2">
    <source>
        <dbReference type="ARBA" id="ARBA00022777"/>
    </source>
</evidence>
<feature type="transmembrane region" description="Helical" evidence="4">
    <location>
        <begin position="12"/>
        <end position="32"/>
    </location>
</feature>
<dbReference type="InterPro" id="IPR050482">
    <property type="entry name" value="Sensor_HK_TwoCompSys"/>
</dbReference>
<dbReference type="RefSeq" id="WP_210801428.1">
    <property type="nucleotide sequence ID" value="NZ_JAGQDE010000005.1"/>
</dbReference>
<dbReference type="PANTHER" id="PTHR24421">
    <property type="entry name" value="NITRATE/NITRITE SENSOR PROTEIN NARX-RELATED"/>
    <property type="match status" value="1"/>
</dbReference>
<keyword evidence="2" id="KW-0418">Kinase</keyword>
<protein>
    <recommendedName>
        <fullName evidence="5">Signal transduction histidine kinase subgroup 3 dimerisation and phosphoacceptor domain-containing protein</fullName>
    </recommendedName>
</protein>
<keyword evidence="4" id="KW-1133">Transmembrane helix</keyword>
<feature type="transmembrane region" description="Helical" evidence="4">
    <location>
        <begin position="151"/>
        <end position="174"/>
    </location>
</feature>
<evidence type="ECO:0000313" key="7">
    <source>
        <dbReference type="Proteomes" id="UP000678374"/>
    </source>
</evidence>
<keyword evidence="1" id="KW-0808">Transferase</keyword>
<reference evidence="6" key="1">
    <citation type="submission" date="2021-04" db="EMBL/GenBank/DDBJ databases">
        <title>The genome sequence of Ideonella sp. 4Y11.</title>
        <authorList>
            <person name="Liu Y."/>
        </authorList>
    </citation>
    <scope>NUCLEOTIDE SEQUENCE</scope>
    <source>
        <strain evidence="6">4Y11</strain>
    </source>
</reference>
<feature type="domain" description="Signal transduction histidine kinase subgroup 3 dimerisation and phosphoacceptor" evidence="5">
    <location>
        <begin position="249"/>
        <end position="313"/>
    </location>
</feature>
<dbReference type="CDD" id="cd16917">
    <property type="entry name" value="HATPase_UhpB-NarQ-NarX-like"/>
    <property type="match status" value="1"/>
</dbReference>
<evidence type="ECO:0000256" key="1">
    <source>
        <dbReference type="ARBA" id="ARBA00022679"/>
    </source>
</evidence>
<evidence type="ECO:0000256" key="3">
    <source>
        <dbReference type="ARBA" id="ARBA00023012"/>
    </source>
</evidence>
<dbReference type="SUPFAM" id="SSF55874">
    <property type="entry name" value="ATPase domain of HSP90 chaperone/DNA topoisomerase II/histidine kinase"/>
    <property type="match status" value="1"/>
</dbReference>
<evidence type="ECO:0000256" key="4">
    <source>
        <dbReference type="SAM" id="Phobius"/>
    </source>
</evidence>
<proteinExistence type="predicted"/>
<keyword evidence="3" id="KW-0902">Two-component regulatory system</keyword>
<dbReference type="Gene3D" id="3.30.565.10">
    <property type="entry name" value="Histidine kinase-like ATPase, C-terminal domain"/>
    <property type="match status" value="1"/>
</dbReference>
<dbReference type="GO" id="GO:0016020">
    <property type="term" value="C:membrane"/>
    <property type="evidence" value="ECO:0007669"/>
    <property type="project" value="InterPro"/>
</dbReference>
<sequence length="478" mass="51202">MTLPRLVMRRAAWVAIAGIVLWAVLGLARMAGDVDEELEGARSLAGLFERLASASAMPDAQRARRLLAPGPDDGPTRHLQLRVTDAAGATLLLAEPEEQLPAAVQQMLAAGEALFGDTPSFTVAWIQPRPMGDAWHVALTARPQSERVEALIGLGADTLLLTLVVLGMLAAIGWNTRKAFAPLARLVSAIGEMGDGEGRHPGVRRLPAMPVAELETIAQALRGLDGDLATAHAQRRQLARQLQVLQEEERQRLAQELHDEFGQHLTALRANAAWLQRRLASQDELAGVAREMAQQCETIQQDVRGVLARLRPPGTDDNPTLLSLGHMLDALQRAWPRGAADATRLSLVLRLDDERGQCLDWDTAAEAARLSPDTAMVLYRISQEALSNIARHAHAGAAQLAIHARLRAGGRALAISWSVQDDGVGLADPTAAMQRGSGLAGIKQRLWSLGAELSVQDGAPGTRLSAAIETDPLEPADA</sequence>
<evidence type="ECO:0000259" key="5">
    <source>
        <dbReference type="Pfam" id="PF07730"/>
    </source>
</evidence>
<gene>
    <name evidence="6" type="ORF">KAK06_08080</name>
</gene>
<organism evidence="6 7">
    <name type="scientific">Ideonella aquatica</name>
    <dbReference type="NCBI Taxonomy" id="2824119"/>
    <lineage>
        <taxon>Bacteria</taxon>
        <taxon>Pseudomonadati</taxon>
        <taxon>Pseudomonadota</taxon>
        <taxon>Betaproteobacteria</taxon>
        <taxon>Burkholderiales</taxon>
        <taxon>Sphaerotilaceae</taxon>
        <taxon>Ideonella</taxon>
    </lineage>
</organism>
<keyword evidence="4" id="KW-0812">Transmembrane</keyword>
<dbReference type="Gene3D" id="1.20.5.1930">
    <property type="match status" value="1"/>
</dbReference>
<dbReference type="GO" id="GO:0046983">
    <property type="term" value="F:protein dimerization activity"/>
    <property type="evidence" value="ECO:0007669"/>
    <property type="project" value="InterPro"/>
</dbReference>
<dbReference type="GO" id="GO:0000155">
    <property type="term" value="F:phosphorelay sensor kinase activity"/>
    <property type="evidence" value="ECO:0007669"/>
    <property type="project" value="InterPro"/>
</dbReference>